<dbReference type="PRINTS" id="PR00035">
    <property type="entry name" value="HTHGNTR"/>
</dbReference>
<dbReference type="SUPFAM" id="SSF46785">
    <property type="entry name" value="Winged helix' DNA-binding domain"/>
    <property type="match status" value="1"/>
</dbReference>
<comment type="caution">
    <text evidence="5">The sequence shown here is derived from an EMBL/GenBank/DDBJ whole genome shotgun (WGS) entry which is preliminary data.</text>
</comment>
<dbReference type="InterPro" id="IPR011711">
    <property type="entry name" value="GntR_C"/>
</dbReference>
<name>A0A560AHC3_AZOBR</name>
<accession>A0A560AHC3</accession>
<dbReference type="Pfam" id="PF00392">
    <property type="entry name" value="GntR"/>
    <property type="match status" value="1"/>
</dbReference>
<dbReference type="SMART" id="SM00345">
    <property type="entry name" value="HTH_GNTR"/>
    <property type="match status" value="1"/>
</dbReference>
<dbReference type="GO" id="GO:0003700">
    <property type="term" value="F:DNA-binding transcription factor activity"/>
    <property type="evidence" value="ECO:0007669"/>
    <property type="project" value="InterPro"/>
</dbReference>
<dbReference type="EMBL" id="VITF01000022">
    <property type="protein sequence ID" value="TWA59761.1"/>
    <property type="molecule type" value="Genomic_DNA"/>
</dbReference>
<evidence type="ECO:0000259" key="4">
    <source>
        <dbReference type="PROSITE" id="PS50949"/>
    </source>
</evidence>
<organism evidence="5 6">
    <name type="scientific">Azospirillum brasilense</name>
    <dbReference type="NCBI Taxonomy" id="192"/>
    <lineage>
        <taxon>Bacteria</taxon>
        <taxon>Pseudomonadati</taxon>
        <taxon>Pseudomonadota</taxon>
        <taxon>Alphaproteobacteria</taxon>
        <taxon>Rhodospirillales</taxon>
        <taxon>Azospirillaceae</taxon>
        <taxon>Azospirillum</taxon>
    </lineage>
</organism>
<dbReference type="Pfam" id="PF07729">
    <property type="entry name" value="FCD"/>
    <property type="match status" value="1"/>
</dbReference>
<dbReference type="PANTHER" id="PTHR43537:SF49">
    <property type="entry name" value="TRANSCRIPTIONAL REGULATORY PROTEIN"/>
    <property type="match status" value="1"/>
</dbReference>
<evidence type="ECO:0000256" key="2">
    <source>
        <dbReference type="ARBA" id="ARBA00023125"/>
    </source>
</evidence>
<dbReference type="AlphaFoldDB" id="A0A560AHC3"/>
<keyword evidence="3" id="KW-0804">Transcription</keyword>
<sequence length="230" mass="26128">MQTMSFSVAPLDQGMSFKAKAYQSLRQAITQMDIYGGPSEIRLDERQLCEALGVSRTPVREAMALLEQEGFIRSMPRRGIFVVRKTKAEIIEMITVCAALEGMAARLFVERADERGMADLHETFDRFAEDGDLADHVLEYSDANVAFHQSIIQASGCTLIADLTDRFFIHMRAIRRVTMRRGGRAETSIVEHRDIIDALTRRDADLAERRVREHTLGLARHVEQHCDFLD</sequence>
<dbReference type="Gene3D" id="1.20.120.530">
    <property type="entry name" value="GntR ligand-binding domain-like"/>
    <property type="match status" value="1"/>
</dbReference>
<evidence type="ECO:0000313" key="5">
    <source>
        <dbReference type="EMBL" id="TWA59761.1"/>
    </source>
</evidence>
<dbReference type="InterPro" id="IPR036388">
    <property type="entry name" value="WH-like_DNA-bd_sf"/>
</dbReference>
<dbReference type="CDD" id="cd07377">
    <property type="entry name" value="WHTH_GntR"/>
    <property type="match status" value="1"/>
</dbReference>
<evidence type="ECO:0000256" key="3">
    <source>
        <dbReference type="ARBA" id="ARBA00023163"/>
    </source>
</evidence>
<dbReference type="Gene3D" id="1.10.10.10">
    <property type="entry name" value="Winged helix-like DNA-binding domain superfamily/Winged helix DNA-binding domain"/>
    <property type="match status" value="1"/>
</dbReference>
<dbReference type="Proteomes" id="UP000316083">
    <property type="component" value="Unassembled WGS sequence"/>
</dbReference>
<dbReference type="SUPFAM" id="SSF48008">
    <property type="entry name" value="GntR ligand-binding domain-like"/>
    <property type="match status" value="1"/>
</dbReference>
<dbReference type="InterPro" id="IPR036390">
    <property type="entry name" value="WH_DNA-bd_sf"/>
</dbReference>
<dbReference type="InterPro" id="IPR000524">
    <property type="entry name" value="Tscrpt_reg_HTH_GntR"/>
</dbReference>
<dbReference type="PANTHER" id="PTHR43537">
    <property type="entry name" value="TRANSCRIPTIONAL REGULATOR, GNTR FAMILY"/>
    <property type="match status" value="1"/>
</dbReference>
<dbReference type="SMART" id="SM00895">
    <property type="entry name" value="FCD"/>
    <property type="match status" value="1"/>
</dbReference>
<reference evidence="5 6" key="1">
    <citation type="submission" date="2019-06" db="EMBL/GenBank/DDBJ databases">
        <title>Genomic Encyclopedia of Type Strains, Phase IV (KMG-V): Genome sequencing to study the core and pangenomes of soil and plant-associated prokaryotes.</title>
        <authorList>
            <person name="Whitman W."/>
        </authorList>
    </citation>
    <scope>NUCLEOTIDE SEQUENCE [LARGE SCALE GENOMIC DNA]</scope>
    <source>
        <strain evidence="5 6">BR 11796</strain>
    </source>
</reference>
<protein>
    <submittedName>
        <fullName evidence="5">GntR family transcriptional regulator</fullName>
    </submittedName>
</protein>
<dbReference type="RefSeq" id="WP_145679714.1">
    <property type="nucleotide sequence ID" value="NZ_VITF01000022.1"/>
</dbReference>
<keyword evidence="1" id="KW-0805">Transcription regulation</keyword>
<keyword evidence="2" id="KW-0238">DNA-binding</keyword>
<gene>
    <name evidence="5" type="ORF">FBZ82_1221</name>
</gene>
<feature type="domain" description="HTH gntR-type" evidence="4">
    <location>
        <begin position="15"/>
        <end position="85"/>
    </location>
</feature>
<evidence type="ECO:0000256" key="1">
    <source>
        <dbReference type="ARBA" id="ARBA00023015"/>
    </source>
</evidence>
<dbReference type="GO" id="GO:0003677">
    <property type="term" value="F:DNA binding"/>
    <property type="evidence" value="ECO:0007669"/>
    <property type="project" value="UniProtKB-KW"/>
</dbReference>
<dbReference type="InterPro" id="IPR008920">
    <property type="entry name" value="TF_FadR/GntR_C"/>
</dbReference>
<dbReference type="PROSITE" id="PS50949">
    <property type="entry name" value="HTH_GNTR"/>
    <property type="match status" value="1"/>
</dbReference>
<evidence type="ECO:0000313" key="6">
    <source>
        <dbReference type="Proteomes" id="UP000316083"/>
    </source>
</evidence>
<proteinExistence type="predicted"/>